<keyword evidence="3" id="KW-1185">Reference proteome</keyword>
<organism evidence="2 3">
    <name type="scientific">Orchesella dallaii</name>
    <dbReference type="NCBI Taxonomy" id="48710"/>
    <lineage>
        <taxon>Eukaryota</taxon>
        <taxon>Metazoa</taxon>
        <taxon>Ecdysozoa</taxon>
        <taxon>Arthropoda</taxon>
        <taxon>Hexapoda</taxon>
        <taxon>Collembola</taxon>
        <taxon>Entomobryomorpha</taxon>
        <taxon>Entomobryoidea</taxon>
        <taxon>Orchesellidae</taxon>
        <taxon>Orchesellinae</taxon>
        <taxon>Orchesella</taxon>
    </lineage>
</organism>
<feature type="transmembrane region" description="Helical" evidence="1">
    <location>
        <begin position="174"/>
        <end position="201"/>
    </location>
</feature>
<evidence type="ECO:0000256" key="1">
    <source>
        <dbReference type="SAM" id="Phobius"/>
    </source>
</evidence>
<keyword evidence="1" id="KW-0812">Transmembrane</keyword>
<feature type="transmembrane region" description="Helical" evidence="1">
    <location>
        <begin position="130"/>
        <end position="153"/>
    </location>
</feature>
<protein>
    <recommendedName>
        <fullName evidence="4">Gustatory receptor</fullName>
    </recommendedName>
</protein>
<feature type="transmembrane region" description="Helical" evidence="1">
    <location>
        <begin position="89"/>
        <end position="110"/>
    </location>
</feature>
<evidence type="ECO:0000313" key="3">
    <source>
        <dbReference type="Proteomes" id="UP001642540"/>
    </source>
</evidence>
<feature type="transmembrane region" description="Helical" evidence="1">
    <location>
        <begin position="207"/>
        <end position="232"/>
    </location>
</feature>
<feature type="transmembrane region" description="Helical" evidence="1">
    <location>
        <begin position="55"/>
        <end position="77"/>
    </location>
</feature>
<evidence type="ECO:0008006" key="4">
    <source>
        <dbReference type="Google" id="ProtNLM"/>
    </source>
</evidence>
<comment type="caution">
    <text evidence="2">The sequence shown here is derived from an EMBL/GenBank/DDBJ whole genome shotgun (WGS) entry which is preliminary data.</text>
</comment>
<name>A0ABP1PKV0_9HEXA</name>
<accession>A0ABP1PKV0</accession>
<sequence length="317" mass="36173">MTEVSNSIVTPKIRRAFSIYNKSFGLIPPFFFDIKLCESSIQGVWKFPNTIQAKLWTMFISALITFTCIGTILIFTWKFLYPTQVHIGVVDIGVLLLVFGSFCWLVILLWDIGCTKNIIPLLNKLFSNNLHYLSVFILCAICVSLTAHVNTLLSHNLNRREFLRRFIYLRVLIAHLRVFICKIAMDLVSGSLFILTVFAWFSVRGFFIFPLFIPVAGVSAFVGGLGIAIFALQEITSIREQSNAIIRNRRAQHHSFNRSRTDYYHTAKWKAQLAFPLQCGDKFMFSKGAIMDYLNVLSTNITNSVLLLIPPESSYLM</sequence>
<dbReference type="Proteomes" id="UP001642540">
    <property type="component" value="Unassembled WGS sequence"/>
</dbReference>
<reference evidence="2 3" key="1">
    <citation type="submission" date="2024-08" db="EMBL/GenBank/DDBJ databases">
        <authorList>
            <person name="Cucini C."/>
            <person name="Frati F."/>
        </authorList>
    </citation>
    <scope>NUCLEOTIDE SEQUENCE [LARGE SCALE GENOMIC DNA]</scope>
</reference>
<proteinExistence type="predicted"/>
<dbReference type="EMBL" id="CAXLJM020000002">
    <property type="protein sequence ID" value="CAL8068667.1"/>
    <property type="molecule type" value="Genomic_DNA"/>
</dbReference>
<gene>
    <name evidence="2" type="ORF">ODALV1_LOCUS408</name>
</gene>
<keyword evidence="1" id="KW-0472">Membrane</keyword>
<evidence type="ECO:0000313" key="2">
    <source>
        <dbReference type="EMBL" id="CAL8068667.1"/>
    </source>
</evidence>
<keyword evidence="1" id="KW-1133">Transmembrane helix</keyword>